<dbReference type="Proteomes" id="UP000277204">
    <property type="component" value="Unassembled WGS sequence"/>
</dbReference>
<name>A0A183MNI0_9TREM</name>
<reference evidence="1 2" key="1">
    <citation type="submission" date="2018-11" db="EMBL/GenBank/DDBJ databases">
        <authorList>
            <consortium name="Pathogen Informatics"/>
        </authorList>
    </citation>
    <scope>NUCLEOTIDE SEQUENCE [LARGE SCALE GENOMIC DNA]</scope>
    <source>
        <strain evidence="1 2">Zambia</strain>
    </source>
</reference>
<gene>
    <name evidence="1" type="ORF">SMRZ_LOCUS17605</name>
</gene>
<proteinExistence type="predicted"/>
<sequence length="102" mass="11752">MKQLYDATKKLLEIYGKPERLIKDEEGNTMKETQEQRNTWTEYFKELLNRPAPLNPPSIEAEHTDLRVDVTPPTIKQIRAFARQIKIGKAAGFDDIPAEALK</sequence>
<accession>A0A183MNI0</accession>
<evidence type="ECO:0000313" key="2">
    <source>
        <dbReference type="Proteomes" id="UP000277204"/>
    </source>
</evidence>
<keyword evidence="2" id="KW-1185">Reference proteome</keyword>
<protein>
    <submittedName>
        <fullName evidence="1">Uncharacterized protein</fullName>
    </submittedName>
</protein>
<organism evidence="1 2">
    <name type="scientific">Schistosoma margrebowiei</name>
    <dbReference type="NCBI Taxonomy" id="48269"/>
    <lineage>
        <taxon>Eukaryota</taxon>
        <taxon>Metazoa</taxon>
        <taxon>Spiralia</taxon>
        <taxon>Lophotrochozoa</taxon>
        <taxon>Platyhelminthes</taxon>
        <taxon>Trematoda</taxon>
        <taxon>Digenea</taxon>
        <taxon>Strigeidida</taxon>
        <taxon>Schistosomatoidea</taxon>
        <taxon>Schistosomatidae</taxon>
        <taxon>Schistosoma</taxon>
    </lineage>
</organism>
<dbReference type="EMBL" id="UZAI01017417">
    <property type="protein sequence ID" value="VDP24332.1"/>
    <property type="molecule type" value="Genomic_DNA"/>
</dbReference>
<dbReference type="AlphaFoldDB" id="A0A183MNI0"/>
<evidence type="ECO:0000313" key="1">
    <source>
        <dbReference type="EMBL" id="VDP24332.1"/>
    </source>
</evidence>